<feature type="compositionally biased region" description="Acidic residues" evidence="1">
    <location>
        <begin position="117"/>
        <end position="135"/>
    </location>
</feature>
<keyword evidence="3" id="KW-1185">Reference proteome</keyword>
<sequence length="147" mass="16451">MELLKLSIPFQSAHLPRRRRSTSSPIEEEERRRGAPHPHSNHRPPHPHPHPINLILIPSSSSPRLESSSPLLIVSPYAQEECESEAGNQISGTIIPAGNPPLEIYSSPSYSCIYNSDDNDDDDDEDDDEEEPEDEEQRRSSGLIPIV</sequence>
<feature type="region of interest" description="Disordered" evidence="1">
    <location>
        <begin position="81"/>
        <end position="147"/>
    </location>
</feature>
<feature type="non-terminal residue" evidence="2">
    <location>
        <position position="147"/>
    </location>
</feature>
<comment type="caution">
    <text evidence="2">The sequence shown here is derived from an EMBL/GenBank/DDBJ whole genome shotgun (WGS) entry which is preliminary data.</text>
</comment>
<organism evidence="2 3">
    <name type="scientific">Allacma fusca</name>
    <dbReference type="NCBI Taxonomy" id="39272"/>
    <lineage>
        <taxon>Eukaryota</taxon>
        <taxon>Metazoa</taxon>
        <taxon>Ecdysozoa</taxon>
        <taxon>Arthropoda</taxon>
        <taxon>Hexapoda</taxon>
        <taxon>Collembola</taxon>
        <taxon>Symphypleona</taxon>
        <taxon>Sminthuridae</taxon>
        <taxon>Allacma</taxon>
    </lineage>
</organism>
<evidence type="ECO:0000313" key="3">
    <source>
        <dbReference type="Proteomes" id="UP000708208"/>
    </source>
</evidence>
<reference evidence="2" key="1">
    <citation type="submission" date="2021-06" db="EMBL/GenBank/DDBJ databases">
        <authorList>
            <person name="Hodson N. C."/>
            <person name="Mongue J. A."/>
            <person name="Jaron S. K."/>
        </authorList>
    </citation>
    <scope>NUCLEOTIDE SEQUENCE</scope>
</reference>
<protein>
    <submittedName>
        <fullName evidence="2">Uncharacterized protein</fullName>
    </submittedName>
</protein>
<feature type="compositionally biased region" description="Low complexity" evidence="1">
    <location>
        <begin position="51"/>
        <end position="68"/>
    </location>
</feature>
<gene>
    <name evidence="2" type="ORF">AFUS01_LOCUS11352</name>
</gene>
<dbReference type="EMBL" id="CAJVCH010087034">
    <property type="protein sequence ID" value="CAG7722193.1"/>
    <property type="molecule type" value="Genomic_DNA"/>
</dbReference>
<evidence type="ECO:0000256" key="1">
    <source>
        <dbReference type="SAM" id="MobiDB-lite"/>
    </source>
</evidence>
<proteinExistence type="predicted"/>
<evidence type="ECO:0000313" key="2">
    <source>
        <dbReference type="EMBL" id="CAG7722193.1"/>
    </source>
</evidence>
<feature type="compositionally biased region" description="Polar residues" evidence="1">
    <location>
        <begin position="106"/>
        <end position="116"/>
    </location>
</feature>
<dbReference type="AlphaFoldDB" id="A0A8J2NVS2"/>
<feature type="region of interest" description="Disordered" evidence="1">
    <location>
        <begin position="1"/>
        <end position="68"/>
    </location>
</feature>
<feature type="compositionally biased region" description="Basic residues" evidence="1">
    <location>
        <begin position="34"/>
        <end position="49"/>
    </location>
</feature>
<accession>A0A8J2NVS2</accession>
<name>A0A8J2NVS2_9HEXA</name>
<dbReference type="Proteomes" id="UP000708208">
    <property type="component" value="Unassembled WGS sequence"/>
</dbReference>